<feature type="compositionally biased region" description="Polar residues" evidence="1">
    <location>
        <begin position="1"/>
        <end position="13"/>
    </location>
</feature>
<organism evidence="3 4">
    <name type="scientific">Rhodovibrio sodomensis</name>
    <dbReference type="NCBI Taxonomy" id="1088"/>
    <lineage>
        <taxon>Bacteria</taxon>
        <taxon>Pseudomonadati</taxon>
        <taxon>Pseudomonadota</taxon>
        <taxon>Alphaproteobacteria</taxon>
        <taxon>Rhodospirillales</taxon>
        <taxon>Rhodovibrionaceae</taxon>
        <taxon>Rhodovibrio</taxon>
    </lineage>
</organism>
<evidence type="ECO:0000256" key="1">
    <source>
        <dbReference type="SAM" id="MobiDB-lite"/>
    </source>
</evidence>
<feature type="region of interest" description="Disordered" evidence="1">
    <location>
        <begin position="385"/>
        <end position="404"/>
    </location>
</feature>
<dbReference type="Pfam" id="PF02661">
    <property type="entry name" value="Fic"/>
    <property type="match status" value="1"/>
</dbReference>
<feature type="region of interest" description="Disordered" evidence="1">
    <location>
        <begin position="1"/>
        <end position="21"/>
    </location>
</feature>
<dbReference type="EMBL" id="NRRL01000006">
    <property type="protein sequence ID" value="MBK1667338.1"/>
    <property type="molecule type" value="Genomic_DNA"/>
</dbReference>
<dbReference type="PROSITE" id="PS51459">
    <property type="entry name" value="FIDO"/>
    <property type="match status" value="1"/>
</dbReference>
<dbReference type="PANTHER" id="PTHR13504">
    <property type="entry name" value="FIDO DOMAIN-CONTAINING PROTEIN DDB_G0283145"/>
    <property type="match status" value="1"/>
</dbReference>
<evidence type="ECO:0000313" key="4">
    <source>
        <dbReference type="Proteomes" id="UP001296873"/>
    </source>
</evidence>
<dbReference type="SUPFAM" id="SSF140931">
    <property type="entry name" value="Fic-like"/>
    <property type="match status" value="1"/>
</dbReference>
<dbReference type="PANTHER" id="PTHR13504:SF38">
    <property type="entry name" value="FIDO DOMAIN-CONTAINING PROTEIN"/>
    <property type="match status" value="1"/>
</dbReference>
<gene>
    <name evidence="3" type="ORF">CKO28_04755</name>
</gene>
<reference evidence="3 4" key="1">
    <citation type="journal article" date="2020" name="Microorganisms">
        <title>Osmotic Adaptation and Compatible Solute Biosynthesis of Phototrophic Bacteria as Revealed from Genome Analyses.</title>
        <authorList>
            <person name="Imhoff J.F."/>
            <person name="Rahn T."/>
            <person name="Kunzel S."/>
            <person name="Keller A."/>
            <person name="Neulinger S.C."/>
        </authorList>
    </citation>
    <scope>NUCLEOTIDE SEQUENCE [LARGE SCALE GENOMIC DNA]</scope>
    <source>
        <strain evidence="3 4">DSM 9895</strain>
    </source>
</reference>
<dbReference type="InterPro" id="IPR003812">
    <property type="entry name" value="Fido"/>
</dbReference>
<feature type="compositionally biased region" description="Basic and acidic residues" evidence="1">
    <location>
        <begin position="387"/>
        <end position="397"/>
    </location>
</feature>
<dbReference type="Proteomes" id="UP001296873">
    <property type="component" value="Unassembled WGS sequence"/>
</dbReference>
<evidence type="ECO:0000313" key="3">
    <source>
        <dbReference type="EMBL" id="MBK1667338.1"/>
    </source>
</evidence>
<proteinExistence type="predicted"/>
<feature type="domain" description="Fido" evidence="2">
    <location>
        <begin position="134"/>
        <end position="282"/>
    </location>
</feature>
<evidence type="ECO:0000259" key="2">
    <source>
        <dbReference type="PROSITE" id="PS51459"/>
    </source>
</evidence>
<dbReference type="Gene3D" id="1.10.3290.10">
    <property type="entry name" value="Fido-like domain"/>
    <property type="match status" value="1"/>
</dbReference>
<protein>
    <recommendedName>
        <fullName evidence="2">Fido domain-containing protein</fullName>
    </recommendedName>
</protein>
<name>A0ABS1DCM4_9PROT</name>
<comment type="caution">
    <text evidence="3">The sequence shown here is derived from an EMBL/GenBank/DDBJ whole genome shotgun (WGS) entry which is preliminary data.</text>
</comment>
<dbReference type="InterPro" id="IPR036597">
    <property type="entry name" value="Fido-like_dom_sf"/>
</dbReference>
<dbReference type="InterPro" id="IPR040198">
    <property type="entry name" value="Fido_containing"/>
</dbReference>
<keyword evidence="4" id="KW-1185">Reference proteome</keyword>
<sequence>MILGTARSSNNETPRLGGMRGAPAMSFIAPPPDGFEATLTSEIQRFYNEFQNHQAGTAIRGLERAYQQLSFWAEAVANARIEGHDVEIDELARASVSRYGNVPQAIKAASNLGRASNYISSMYRPALPLAERASDPAFVSNLHHVAMSDGLLPADDLGRYRSHPAQVNDHRIGRPANRVALPEEIGPWMQQWSQAYDAKAWVSRHPVLRAAAAHASFEQIHPYRDGNGRVGRLLIDSMLAEDGMPALPISAAIERQHPAYHAALTDTIKTGDHAPFARFLFDRATQAIRDVRTGVRDLKTVMGDLETAMAKHTRLEDRDRRLVAIAFCGMPVSLPGILTRQSGVEVERVRAGLIGMERAGAIKQRHILGKSVYVNTKALDLLNRATQRQEPRGREGDCLAEPGA</sequence>
<accession>A0ABS1DCM4</accession>